<dbReference type="Ensembl" id="ENSSSCT00065097518.1">
    <property type="protein sequence ID" value="ENSSSCP00065042742.1"/>
    <property type="gene ID" value="ENSSSCG00065070976.1"/>
</dbReference>
<evidence type="ECO:0000313" key="2">
    <source>
        <dbReference type="Ensembl" id="ENSSSCP00045010022.1"/>
    </source>
</evidence>
<protein>
    <submittedName>
        <fullName evidence="2">Uncharacterized protein</fullName>
    </submittedName>
</protein>
<dbReference type="Proteomes" id="UP000694725">
    <property type="component" value="Unplaced"/>
</dbReference>
<reference evidence="2" key="1">
    <citation type="submission" date="2025-05" db="UniProtKB">
        <authorList>
            <consortium name="Ensembl"/>
        </authorList>
    </citation>
    <scope>IDENTIFICATION</scope>
</reference>
<dbReference type="Ensembl" id="ENSSSCT00045014462.1">
    <property type="protein sequence ID" value="ENSSSCP00045010022.1"/>
    <property type="gene ID" value="ENSSSCG00045008598.1"/>
</dbReference>
<sequence length="136" mass="15150">METTGPAPPPRGHCEEPERHIYSIPKAKERLMDRPSPEPERPPDTEPLESPQQEKEAAEQEWPVSEVQENPAVESEKKSVSIPQIVLTSASTETLTGSRCVAVEAQGAIQEHREWGPCFRHRSPSTGDAYNLQAKE</sequence>
<dbReference type="Proteomes" id="UP000694720">
    <property type="component" value="Unplaced"/>
</dbReference>
<dbReference type="AlphaFoldDB" id="A0A8D1H4Y1"/>
<organism evidence="2 3">
    <name type="scientific">Sus scrofa</name>
    <name type="common">Pig</name>
    <dbReference type="NCBI Taxonomy" id="9823"/>
    <lineage>
        <taxon>Eukaryota</taxon>
        <taxon>Metazoa</taxon>
        <taxon>Chordata</taxon>
        <taxon>Craniata</taxon>
        <taxon>Vertebrata</taxon>
        <taxon>Euteleostomi</taxon>
        <taxon>Mammalia</taxon>
        <taxon>Eutheria</taxon>
        <taxon>Laurasiatheria</taxon>
        <taxon>Artiodactyla</taxon>
        <taxon>Suina</taxon>
        <taxon>Suidae</taxon>
        <taxon>Sus</taxon>
    </lineage>
</organism>
<dbReference type="PANTHER" id="PTHR38649">
    <property type="entry name" value="SPERMATOGENESIS-ASSOCIATED PROTEIN 33"/>
    <property type="match status" value="1"/>
</dbReference>
<dbReference type="Proteomes" id="UP000694722">
    <property type="component" value="Unplaced"/>
</dbReference>
<dbReference type="Pfam" id="PF15382">
    <property type="entry name" value="DUF4609"/>
    <property type="match status" value="1"/>
</dbReference>
<feature type="compositionally biased region" description="Pro residues" evidence="1">
    <location>
        <begin position="1"/>
        <end position="11"/>
    </location>
</feature>
<accession>A0A8D1H4Y1</accession>
<dbReference type="Ensembl" id="ENSSSCT00035004200.1">
    <property type="protein sequence ID" value="ENSSSCP00035001417.1"/>
    <property type="gene ID" value="ENSSSCG00035003399.1"/>
</dbReference>
<feature type="region of interest" description="Disordered" evidence="1">
    <location>
        <begin position="1"/>
        <end position="81"/>
    </location>
</feature>
<dbReference type="Ensembl" id="ENSSSCT00040104574.1">
    <property type="protein sequence ID" value="ENSSSCP00040047678.1"/>
    <property type="gene ID" value="ENSSSCG00040075400.1"/>
</dbReference>
<evidence type="ECO:0000256" key="1">
    <source>
        <dbReference type="SAM" id="MobiDB-lite"/>
    </source>
</evidence>
<dbReference type="InterPro" id="IPR027930">
    <property type="entry name" value="DUF4609"/>
</dbReference>
<feature type="compositionally biased region" description="Basic and acidic residues" evidence="1">
    <location>
        <begin position="12"/>
        <end position="44"/>
    </location>
</feature>
<evidence type="ECO:0000313" key="3">
    <source>
        <dbReference type="Proteomes" id="UP000694728"/>
    </source>
</evidence>
<dbReference type="PANTHER" id="PTHR38649:SF1">
    <property type="entry name" value="SPERMATOGENESIS-ASSOCIATED PROTEIN 33"/>
    <property type="match status" value="1"/>
</dbReference>
<dbReference type="Proteomes" id="UP000694728">
    <property type="component" value="Unplaced"/>
</dbReference>
<name>A0A8D1H4Y1_PIG</name>
<proteinExistence type="predicted"/>